<name>A9ULA5_XENTR</name>
<dbReference type="PANTHER" id="PTHR45920">
    <property type="entry name" value="FORMIN HOMOLOGY 2 DOMAIN CONTAINING, ISOFORM I"/>
    <property type="match status" value="1"/>
</dbReference>
<evidence type="ECO:0000313" key="6">
    <source>
        <dbReference type="RefSeq" id="NP_001107350.1"/>
    </source>
</evidence>
<reference evidence="4" key="3">
    <citation type="journal article" date="2010" name="Science">
        <title>The genome of the Western clawed frog Xenopus tropicalis.</title>
        <authorList>
            <person name="Hellsten U."/>
            <person name="Harland R.M."/>
            <person name="Gilchrist M.J."/>
            <person name="Hendrix D."/>
            <person name="Jurka J."/>
            <person name="Kapitonov V."/>
            <person name="Ovcharenko I."/>
            <person name="Putnam N.H."/>
            <person name="Shu S."/>
            <person name="Taher L."/>
            <person name="Blitz I.L."/>
            <person name="Blumberg B."/>
            <person name="Dichmann D.S."/>
            <person name="Dubchak I."/>
            <person name="Amaya E."/>
            <person name="Detter J.C."/>
            <person name="Fletcher R."/>
            <person name="Gerhard D.S."/>
            <person name="Goodstein D."/>
            <person name="Graves T."/>
            <person name="Grigoriev I.V."/>
            <person name="Grimwood J."/>
            <person name="Kawashima T."/>
            <person name="Lindquist E."/>
            <person name="Lucas S.M."/>
            <person name="Mead P.E."/>
            <person name="Mitros T."/>
            <person name="Ogino H."/>
            <person name="Ohta Y."/>
            <person name="Poliakov A.V."/>
            <person name="Pollet N."/>
            <person name="Robert J."/>
            <person name="Salamov A."/>
            <person name="Sater A.K."/>
            <person name="Schmutz J."/>
            <person name="Terry A."/>
            <person name="Vize P.D."/>
            <person name="Warren W.C."/>
            <person name="Wells D."/>
            <person name="Wills A."/>
            <person name="Wilson R.K."/>
            <person name="Zimmerman L.B."/>
            <person name="Zorn A.M."/>
            <person name="Grainger R."/>
            <person name="Grammer T."/>
            <person name="Khokha M.K."/>
            <person name="Richardson P.M."/>
            <person name="Rokhsar D.S."/>
        </authorList>
    </citation>
    <scope>NUCLEOTIDE SEQUENCE [LARGE SCALE GENOMIC DNA]</scope>
    <source>
        <strain evidence="4">Nigerian</strain>
    </source>
</reference>
<feature type="domain" description="FHOD1 N-terminal GTPase-binding" evidence="1">
    <location>
        <begin position="5"/>
        <end position="89"/>
    </location>
</feature>
<reference evidence="6" key="5">
    <citation type="submission" date="2025-04" db="UniProtKB">
        <authorList>
            <consortium name="RefSeq"/>
        </authorList>
    </citation>
    <scope>IDENTIFICATION</scope>
</reference>
<dbReference type="KEGG" id="xtr:100135174"/>
<evidence type="ECO:0000313" key="5">
    <source>
        <dbReference type="Proteomes" id="UP000008143"/>
    </source>
</evidence>
<reference evidence="4" key="4">
    <citation type="submission" date="2021-03" db="UniProtKB">
        <authorList>
            <consortium name="Ensembl"/>
        </authorList>
    </citation>
    <scope>IDENTIFICATION</scope>
</reference>
<evidence type="ECO:0000313" key="2">
    <source>
        <dbReference type="EMBL" id="AAI57183.1"/>
    </source>
</evidence>
<proteinExistence type="evidence at transcript level"/>
<dbReference type="AGR" id="Xenbase:XB-GENE-948719"/>
<evidence type="ECO:0000259" key="1">
    <source>
        <dbReference type="Pfam" id="PF18382"/>
    </source>
</evidence>
<organism evidence="2">
    <name type="scientific">Xenopus tropicalis</name>
    <name type="common">Western clawed frog</name>
    <name type="synonym">Silurana tropicalis</name>
    <dbReference type="NCBI Taxonomy" id="8364"/>
    <lineage>
        <taxon>Eukaryota</taxon>
        <taxon>Metazoa</taxon>
        <taxon>Chordata</taxon>
        <taxon>Craniata</taxon>
        <taxon>Vertebrata</taxon>
        <taxon>Euteleostomi</taxon>
        <taxon>Amphibia</taxon>
        <taxon>Batrachia</taxon>
        <taxon>Anura</taxon>
        <taxon>Pipoidea</taxon>
        <taxon>Pipidae</taxon>
        <taxon>Xenopodinae</taxon>
        <taxon>Xenopus</taxon>
        <taxon>Silurana</taxon>
    </lineage>
</organism>
<dbReference type="Bgee" id="ENSXETG00000007686">
    <property type="expression patterns" value="Expressed in blastula and 12 other cell types or tissues"/>
</dbReference>
<protein>
    <submittedName>
        <fullName evidence="6">FH1/FH2 domain-containing protein 1 isoform 2</fullName>
    </submittedName>
    <submittedName>
        <fullName evidence="4">Formin homology 2 domain-containing 1</fullName>
    </submittedName>
    <submittedName>
        <fullName evidence="2">LOC100135174 protein</fullName>
    </submittedName>
</protein>
<dbReference type="Xenbase" id="XB-GENE-948719">
    <property type="gene designation" value="fhod1"/>
</dbReference>
<sequence length="184" mass="21334">MATLQCRVQYLDDMDPFICTNFPEPRRPPVHSFSENTPLLDQLPAIHKLLEAPLKLEDCTLQLTTNGNYLDIELSLAEQRDYLEAFYDDISKGRRPTLILRTQLSVRVHSILEKLYNSNGPELRRSLFSLKQLFQEDKDLVPEFVNSEGLTCLIKVGAEADQNYQNYILRGFSFTIQYFFDYAS</sequence>
<evidence type="ECO:0000313" key="3">
    <source>
        <dbReference type="EMBL" id="AAI71290.1"/>
    </source>
</evidence>
<dbReference type="PANTHER" id="PTHR45920:SF2">
    <property type="entry name" value="FH1_FH2 DOMAIN-CONTAINING PROTEIN 1"/>
    <property type="match status" value="1"/>
</dbReference>
<dbReference type="Pfam" id="PF18382">
    <property type="entry name" value="Formin_GBD_N"/>
    <property type="match status" value="1"/>
</dbReference>
<dbReference type="InterPro" id="IPR041387">
    <property type="entry name" value="FHOD1_GBD_N"/>
</dbReference>
<gene>
    <name evidence="4 6 7" type="primary">fhod1</name>
    <name evidence="2" type="synonym">LOC100135174</name>
</gene>
<dbReference type="InterPro" id="IPR011989">
    <property type="entry name" value="ARM-like"/>
</dbReference>
<dbReference type="EMBL" id="BC157182">
    <property type="protein sequence ID" value="AAI57183.1"/>
    <property type="molecule type" value="mRNA"/>
</dbReference>
<dbReference type="EMBL" id="BC171290">
    <property type="protein sequence ID" value="AAI71290.1"/>
    <property type="molecule type" value="mRNA"/>
</dbReference>
<reference evidence="2" key="2">
    <citation type="submission" date="2007-12" db="EMBL/GenBank/DDBJ databases">
        <authorList>
            <consortium name="NIH - Xenopus Gene Collection (XGC) project"/>
        </authorList>
    </citation>
    <scope>NUCLEOTIDE SEQUENCE [LARGE SCALE MRNA]</scope>
    <source>
        <tissue evidence="3">Neurula</tissue>
        <tissue evidence="2">Whole embryo</tissue>
    </source>
</reference>
<dbReference type="Ensembl" id="ENSXETT00000120902">
    <property type="protein sequence ID" value="ENSXETP00000115299"/>
    <property type="gene ID" value="ENSXETG00000007686"/>
</dbReference>
<accession>A9ULA5</accession>
<dbReference type="RefSeq" id="NP_001107350.1">
    <property type="nucleotide sequence ID" value="NM_001113878.2"/>
</dbReference>
<dbReference type="CTD" id="29109"/>
<dbReference type="EMBL" id="BC171292">
    <property type="protein sequence ID" value="AAI71292.1"/>
    <property type="molecule type" value="mRNA"/>
</dbReference>
<dbReference type="GeneID" id="100135174"/>
<dbReference type="Proteomes" id="UP000008143">
    <property type="component" value="Chromosome 4"/>
</dbReference>
<dbReference type="GeneTree" id="ENSGT00940000154807"/>
<evidence type="ECO:0000313" key="4">
    <source>
        <dbReference type="Ensembl" id="ENSXETP00000115299"/>
    </source>
</evidence>
<dbReference type="OrthoDB" id="9806920at2759"/>
<dbReference type="Gene3D" id="1.25.10.10">
    <property type="entry name" value="Leucine-rich Repeat Variant"/>
    <property type="match status" value="1"/>
</dbReference>
<dbReference type="AlphaFoldDB" id="A9ULA5"/>
<reference evidence="6" key="1">
    <citation type="journal article" date="2002" name="Dev. Dyn.">
        <title>Genetic and genomic tools for Xenopus research: The NIH Xenopus initiative.</title>
        <authorList>
            <person name="Klein S.L."/>
            <person name="Strausberg R.L."/>
            <person name="Wagner L."/>
            <person name="Pontius J."/>
            <person name="Clifton S.W."/>
            <person name="Richardson P."/>
        </authorList>
    </citation>
    <scope>NUCLEOTIDE SEQUENCE</scope>
</reference>
<evidence type="ECO:0000313" key="7">
    <source>
        <dbReference type="Xenbase" id="XB-GENE-948719"/>
    </source>
</evidence>
<keyword evidence="5" id="KW-1185">Reference proteome</keyword>